<dbReference type="HOGENOM" id="CLU_2850679_0_0_1"/>
<protein>
    <submittedName>
        <fullName evidence="1">Uncharacterized protein</fullName>
    </submittedName>
</protein>
<sequence>MDLMVPAVLSKTAAKRAFYRLPPGSYLTVTIKIWIPQLMPCAFLPTLKPRLRCSHTIYNVLSTLN</sequence>
<reference evidence="2" key="2">
    <citation type="submission" date="2015-01" db="EMBL/GenBank/DDBJ databases">
        <title>Evolutionary Origins and Diversification of the Mycorrhizal Mutualists.</title>
        <authorList>
            <consortium name="DOE Joint Genome Institute"/>
            <consortium name="Mycorrhizal Genomics Consortium"/>
            <person name="Kohler A."/>
            <person name="Kuo A."/>
            <person name="Nagy L.G."/>
            <person name="Floudas D."/>
            <person name="Copeland A."/>
            <person name="Barry K.W."/>
            <person name="Cichocki N."/>
            <person name="Veneault-Fourrey C."/>
            <person name="LaButti K."/>
            <person name="Lindquist E.A."/>
            <person name="Lipzen A."/>
            <person name="Lundell T."/>
            <person name="Morin E."/>
            <person name="Murat C."/>
            <person name="Riley R."/>
            <person name="Ohm R."/>
            <person name="Sun H."/>
            <person name="Tunlid A."/>
            <person name="Henrissat B."/>
            <person name="Grigoriev I.V."/>
            <person name="Hibbett D.S."/>
            <person name="Martin F."/>
        </authorList>
    </citation>
    <scope>NUCLEOTIDE SEQUENCE [LARGE SCALE GENOMIC DNA]</scope>
    <source>
        <strain evidence="2">Marx 270</strain>
    </source>
</reference>
<keyword evidence="2" id="KW-1185">Reference proteome</keyword>
<dbReference type="EMBL" id="KN831950">
    <property type="protein sequence ID" value="KIO11099.1"/>
    <property type="molecule type" value="Genomic_DNA"/>
</dbReference>
<proteinExistence type="predicted"/>
<name>A0A0C3PR88_PISTI</name>
<evidence type="ECO:0000313" key="1">
    <source>
        <dbReference type="EMBL" id="KIO11099.1"/>
    </source>
</evidence>
<dbReference type="AlphaFoldDB" id="A0A0C3PR88"/>
<dbReference type="InParanoid" id="A0A0C3PR88"/>
<reference evidence="1 2" key="1">
    <citation type="submission" date="2014-04" db="EMBL/GenBank/DDBJ databases">
        <authorList>
            <consortium name="DOE Joint Genome Institute"/>
            <person name="Kuo A."/>
            <person name="Kohler A."/>
            <person name="Costa M.D."/>
            <person name="Nagy L.G."/>
            <person name="Floudas D."/>
            <person name="Copeland A."/>
            <person name="Barry K.W."/>
            <person name="Cichocki N."/>
            <person name="Veneault-Fourrey C."/>
            <person name="LaButti K."/>
            <person name="Lindquist E.A."/>
            <person name="Lipzen A."/>
            <person name="Lundell T."/>
            <person name="Morin E."/>
            <person name="Murat C."/>
            <person name="Sun H."/>
            <person name="Tunlid A."/>
            <person name="Henrissat B."/>
            <person name="Grigoriev I.V."/>
            <person name="Hibbett D.S."/>
            <person name="Martin F."/>
            <person name="Nordberg H.P."/>
            <person name="Cantor M.N."/>
            <person name="Hua S.X."/>
        </authorList>
    </citation>
    <scope>NUCLEOTIDE SEQUENCE [LARGE SCALE GENOMIC DNA]</scope>
    <source>
        <strain evidence="1 2">Marx 270</strain>
    </source>
</reference>
<gene>
    <name evidence="1" type="ORF">M404DRAFT_994775</name>
</gene>
<accession>A0A0C3PR88</accession>
<evidence type="ECO:0000313" key="2">
    <source>
        <dbReference type="Proteomes" id="UP000054217"/>
    </source>
</evidence>
<dbReference type="Proteomes" id="UP000054217">
    <property type="component" value="Unassembled WGS sequence"/>
</dbReference>
<organism evidence="1 2">
    <name type="scientific">Pisolithus tinctorius Marx 270</name>
    <dbReference type="NCBI Taxonomy" id="870435"/>
    <lineage>
        <taxon>Eukaryota</taxon>
        <taxon>Fungi</taxon>
        <taxon>Dikarya</taxon>
        <taxon>Basidiomycota</taxon>
        <taxon>Agaricomycotina</taxon>
        <taxon>Agaricomycetes</taxon>
        <taxon>Agaricomycetidae</taxon>
        <taxon>Boletales</taxon>
        <taxon>Sclerodermatineae</taxon>
        <taxon>Pisolithaceae</taxon>
        <taxon>Pisolithus</taxon>
    </lineage>
</organism>